<dbReference type="AlphaFoldDB" id="A0A1H4F098"/>
<dbReference type="PANTHER" id="PTHR43798:SF33">
    <property type="entry name" value="HYDROLASE, PUTATIVE (AFU_ORTHOLOGUE AFUA_2G14860)-RELATED"/>
    <property type="match status" value="1"/>
</dbReference>
<evidence type="ECO:0000259" key="1">
    <source>
        <dbReference type="Pfam" id="PF00561"/>
    </source>
</evidence>
<gene>
    <name evidence="2" type="ORF">SAMN02982996_02861</name>
</gene>
<protein>
    <submittedName>
        <fullName evidence="2">Rhamnosyltransferase subunit A</fullName>
    </submittedName>
</protein>
<dbReference type="eggNOG" id="COG2267">
    <property type="taxonomic scope" value="Bacteria"/>
</dbReference>
<evidence type="ECO:0000313" key="2">
    <source>
        <dbReference type="EMBL" id="SEA90683.1"/>
    </source>
</evidence>
<keyword evidence="2" id="KW-0808">Transferase</keyword>
<name>A0A1H4F098_9GAMM</name>
<keyword evidence="3" id="KW-1185">Reference proteome</keyword>
<dbReference type="RefSeq" id="WP_074729129.1">
    <property type="nucleotide sequence ID" value="NZ_FNQS01000011.1"/>
</dbReference>
<dbReference type="GO" id="GO:0016020">
    <property type="term" value="C:membrane"/>
    <property type="evidence" value="ECO:0007669"/>
    <property type="project" value="TreeGrafter"/>
</dbReference>
<sequence>MATESEVVIYNGYKIHVDKNIYDPELKTAIFINGALATSSSFLIWVKHLKGKVNTILFDFPFAGKSKPLNDSLDIITKEQEVDIINFLIRRYRPEIIMSVSWGGLGALMAASQNNDILEMAVIGAFSMTINEKMERYILKARDYVYQKEFEAVANLLNNEVGKYLPRLFKRTNFNHVAHLDEHEYRQACFHLEQILTLRDYDYEKFISKISIPVIFINGEKDEYTTSKEVKNLGRYLDDARFYTLKDAGHFLDLESKAASLGVKSIFEEIFINQQECV</sequence>
<evidence type="ECO:0000313" key="3">
    <source>
        <dbReference type="Proteomes" id="UP000187280"/>
    </source>
</evidence>
<dbReference type="SUPFAM" id="SSF53474">
    <property type="entry name" value="alpha/beta-Hydrolases"/>
    <property type="match status" value="1"/>
</dbReference>
<dbReference type="GeneID" id="97765703"/>
<dbReference type="InterPro" id="IPR029058">
    <property type="entry name" value="AB_hydrolase_fold"/>
</dbReference>
<dbReference type="Gene3D" id="3.40.50.1820">
    <property type="entry name" value="alpha/beta hydrolase"/>
    <property type="match status" value="1"/>
</dbReference>
<dbReference type="STRING" id="71657.SAMN02982996_02861"/>
<dbReference type="EMBL" id="FNQS01000011">
    <property type="protein sequence ID" value="SEA90683.1"/>
    <property type="molecule type" value="Genomic_DNA"/>
</dbReference>
<dbReference type="InterPro" id="IPR000073">
    <property type="entry name" value="AB_hydrolase_1"/>
</dbReference>
<feature type="domain" description="AB hydrolase-1" evidence="1">
    <location>
        <begin position="30"/>
        <end position="252"/>
    </location>
</feature>
<dbReference type="Proteomes" id="UP000187280">
    <property type="component" value="Unassembled WGS sequence"/>
</dbReference>
<dbReference type="GO" id="GO:0016740">
    <property type="term" value="F:transferase activity"/>
    <property type="evidence" value="ECO:0007669"/>
    <property type="project" value="UniProtKB-KW"/>
</dbReference>
<dbReference type="InterPro" id="IPR050266">
    <property type="entry name" value="AB_hydrolase_sf"/>
</dbReference>
<reference evidence="2 3" key="1">
    <citation type="submission" date="2016-10" db="EMBL/GenBank/DDBJ databases">
        <authorList>
            <person name="de Groot N.N."/>
        </authorList>
    </citation>
    <scope>NUCLEOTIDE SEQUENCE [LARGE SCALE GENOMIC DNA]</scope>
    <source>
        <strain evidence="2 3">ATCC 29281</strain>
    </source>
</reference>
<organism evidence="2 3">
    <name type="scientific">Lonsdalea quercina</name>
    <dbReference type="NCBI Taxonomy" id="71657"/>
    <lineage>
        <taxon>Bacteria</taxon>
        <taxon>Pseudomonadati</taxon>
        <taxon>Pseudomonadota</taxon>
        <taxon>Gammaproteobacteria</taxon>
        <taxon>Enterobacterales</taxon>
        <taxon>Pectobacteriaceae</taxon>
        <taxon>Lonsdalea</taxon>
    </lineage>
</organism>
<accession>A0A1H4F098</accession>
<dbReference type="PANTHER" id="PTHR43798">
    <property type="entry name" value="MONOACYLGLYCEROL LIPASE"/>
    <property type="match status" value="1"/>
</dbReference>
<dbReference type="Pfam" id="PF00561">
    <property type="entry name" value="Abhydrolase_1"/>
    <property type="match status" value="1"/>
</dbReference>
<proteinExistence type="predicted"/>